<evidence type="ECO:0000313" key="2">
    <source>
        <dbReference type="EMBL" id="GJC89311.1"/>
    </source>
</evidence>
<organism evidence="2 3">
    <name type="scientific">Colletotrichum liriopes</name>
    <dbReference type="NCBI Taxonomy" id="708192"/>
    <lineage>
        <taxon>Eukaryota</taxon>
        <taxon>Fungi</taxon>
        <taxon>Dikarya</taxon>
        <taxon>Ascomycota</taxon>
        <taxon>Pezizomycotina</taxon>
        <taxon>Sordariomycetes</taxon>
        <taxon>Hypocreomycetidae</taxon>
        <taxon>Glomerellales</taxon>
        <taxon>Glomerellaceae</taxon>
        <taxon>Colletotrichum</taxon>
        <taxon>Colletotrichum spaethianum species complex</taxon>
    </lineage>
</organism>
<dbReference type="EMBL" id="BPPX01000040">
    <property type="protein sequence ID" value="GJC89311.1"/>
    <property type="molecule type" value="Genomic_DNA"/>
</dbReference>
<protein>
    <recommendedName>
        <fullName evidence="4">Secreted peptide</fullName>
    </recommendedName>
</protein>
<accession>A0AA37GXV0</accession>
<sequence length="60" mass="6084">MLCGSVISVIASLAVAAAVVPAIQPVLPIQLPILLLVQTLDPPSLAPTPPTAPHFFSLAC</sequence>
<keyword evidence="3" id="KW-1185">Reference proteome</keyword>
<evidence type="ECO:0008006" key="4">
    <source>
        <dbReference type="Google" id="ProtNLM"/>
    </source>
</evidence>
<evidence type="ECO:0000256" key="1">
    <source>
        <dbReference type="SAM" id="SignalP"/>
    </source>
</evidence>
<feature type="chain" id="PRO_5041378211" description="Secreted peptide" evidence="1">
    <location>
        <begin position="17"/>
        <end position="60"/>
    </location>
</feature>
<proteinExistence type="predicted"/>
<dbReference type="AlphaFoldDB" id="A0AA37GXV0"/>
<evidence type="ECO:0000313" key="3">
    <source>
        <dbReference type="Proteomes" id="UP001055172"/>
    </source>
</evidence>
<keyword evidence="1" id="KW-0732">Signal</keyword>
<reference evidence="2 3" key="1">
    <citation type="submission" date="2021-07" db="EMBL/GenBank/DDBJ databases">
        <title>Genome data of Colletotrichum spaethianum.</title>
        <authorList>
            <person name="Utami Y.D."/>
            <person name="Hiruma K."/>
        </authorList>
    </citation>
    <scope>NUCLEOTIDE SEQUENCE [LARGE SCALE GENOMIC DNA]</scope>
    <source>
        <strain evidence="2 3">MAFF 242679</strain>
    </source>
</reference>
<name>A0AA37GXV0_9PEZI</name>
<feature type="signal peptide" evidence="1">
    <location>
        <begin position="1"/>
        <end position="16"/>
    </location>
</feature>
<dbReference type="Proteomes" id="UP001055172">
    <property type="component" value="Unassembled WGS sequence"/>
</dbReference>
<comment type="caution">
    <text evidence="2">The sequence shown here is derived from an EMBL/GenBank/DDBJ whole genome shotgun (WGS) entry which is preliminary data.</text>
</comment>
<gene>
    <name evidence="2" type="ORF">ColLi_12149</name>
</gene>